<organism evidence="2 3">
    <name type="scientific">Sphaerobolus stellatus (strain SS14)</name>
    <dbReference type="NCBI Taxonomy" id="990650"/>
    <lineage>
        <taxon>Eukaryota</taxon>
        <taxon>Fungi</taxon>
        <taxon>Dikarya</taxon>
        <taxon>Basidiomycota</taxon>
        <taxon>Agaricomycotina</taxon>
        <taxon>Agaricomycetes</taxon>
        <taxon>Phallomycetidae</taxon>
        <taxon>Geastrales</taxon>
        <taxon>Sphaerobolaceae</taxon>
        <taxon>Sphaerobolus</taxon>
    </lineage>
</organism>
<evidence type="ECO:0000313" key="3">
    <source>
        <dbReference type="Proteomes" id="UP000054279"/>
    </source>
</evidence>
<sequence>MAYQSPWFYVLGWSPEVRRITSSTHDHTWTAISNPMANINQQRRRLPVSSSSTSWVVYGTFTMRLFVPFSYMSSHLSRIQHENHTRGAPNRLQSRSAGKSSQIVPPCLTPLLALSVESYLRSRAITFLRKLSSSCSLCN</sequence>
<dbReference type="Proteomes" id="UP000054279">
    <property type="component" value="Unassembled WGS sequence"/>
</dbReference>
<evidence type="ECO:0000256" key="1">
    <source>
        <dbReference type="SAM" id="MobiDB-lite"/>
    </source>
</evidence>
<evidence type="ECO:0000313" key="2">
    <source>
        <dbReference type="EMBL" id="KIJ44911.1"/>
    </source>
</evidence>
<proteinExistence type="predicted"/>
<gene>
    <name evidence="2" type="ORF">M422DRAFT_251530</name>
</gene>
<accession>A0A0C9W1V0</accession>
<feature type="compositionally biased region" description="Polar residues" evidence="1">
    <location>
        <begin position="91"/>
        <end position="101"/>
    </location>
</feature>
<keyword evidence="3" id="KW-1185">Reference proteome</keyword>
<feature type="region of interest" description="Disordered" evidence="1">
    <location>
        <begin position="82"/>
        <end position="101"/>
    </location>
</feature>
<name>A0A0C9W1V0_SPHS4</name>
<dbReference type="HOGENOM" id="CLU_1846373_0_0_1"/>
<protein>
    <submittedName>
        <fullName evidence="2">Uncharacterized protein</fullName>
    </submittedName>
</protein>
<dbReference type="EMBL" id="KN837114">
    <property type="protein sequence ID" value="KIJ44911.1"/>
    <property type="molecule type" value="Genomic_DNA"/>
</dbReference>
<dbReference type="AlphaFoldDB" id="A0A0C9W1V0"/>
<reference evidence="2 3" key="1">
    <citation type="submission" date="2014-06" db="EMBL/GenBank/DDBJ databases">
        <title>Evolutionary Origins and Diversification of the Mycorrhizal Mutualists.</title>
        <authorList>
            <consortium name="DOE Joint Genome Institute"/>
            <consortium name="Mycorrhizal Genomics Consortium"/>
            <person name="Kohler A."/>
            <person name="Kuo A."/>
            <person name="Nagy L.G."/>
            <person name="Floudas D."/>
            <person name="Copeland A."/>
            <person name="Barry K.W."/>
            <person name="Cichocki N."/>
            <person name="Veneault-Fourrey C."/>
            <person name="LaButti K."/>
            <person name="Lindquist E.A."/>
            <person name="Lipzen A."/>
            <person name="Lundell T."/>
            <person name="Morin E."/>
            <person name="Murat C."/>
            <person name="Riley R."/>
            <person name="Ohm R."/>
            <person name="Sun H."/>
            <person name="Tunlid A."/>
            <person name="Henrissat B."/>
            <person name="Grigoriev I.V."/>
            <person name="Hibbett D.S."/>
            <person name="Martin F."/>
        </authorList>
    </citation>
    <scope>NUCLEOTIDE SEQUENCE [LARGE SCALE GENOMIC DNA]</scope>
    <source>
        <strain evidence="2 3">SS14</strain>
    </source>
</reference>